<dbReference type="InterPro" id="IPR007820">
    <property type="entry name" value="AbrB_fam"/>
</dbReference>
<dbReference type="AlphaFoldDB" id="A0A4R3N1C3"/>
<protein>
    <submittedName>
        <fullName evidence="2">Membrane AbrB-like protein</fullName>
    </submittedName>
</protein>
<gene>
    <name evidence="2" type="ORF">EDD68_11010</name>
</gene>
<evidence type="ECO:0000313" key="2">
    <source>
        <dbReference type="EMBL" id="TCT21706.1"/>
    </source>
</evidence>
<dbReference type="Pfam" id="PF05145">
    <property type="entry name" value="AbrB"/>
    <property type="match status" value="1"/>
</dbReference>
<dbReference type="GO" id="GO:0016020">
    <property type="term" value="C:membrane"/>
    <property type="evidence" value="ECO:0007669"/>
    <property type="project" value="InterPro"/>
</dbReference>
<dbReference type="PANTHER" id="PTHR38457">
    <property type="entry name" value="REGULATOR ABRB-RELATED"/>
    <property type="match status" value="1"/>
</dbReference>
<dbReference type="NCBIfam" id="TIGR03082">
    <property type="entry name" value="Gneg_AbrB_dup"/>
    <property type="match status" value="1"/>
</dbReference>
<comment type="caution">
    <text evidence="2">The sequence shown here is derived from an EMBL/GenBank/DDBJ whole genome shotgun (WGS) entry which is preliminary data.</text>
</comment>
<feature type="transmembrane region" description="Helical" evidence="1">
    <location>
        <begin position="146"/>
        <end position="165"/>
    </location>
</feature>
<keyword evidence="3" id="KW-1185">Reference proteome</keyword>
<dbReference type="InterPro" id="IPR017516">
    <property type="entry name" value="AbrB_dup"/>
</dbReference>
<dbReference type="PANTHER" id="PTHR38457:SF1">
    <property type="entry name" value="REGULATOR ABRB-RELATED"/>
    <property type="match status" value="1"/>
</dbReference>
<keyword evidence="1" id="KW-1133">Transmembrane helix</keyword>
<proteinExistence type="predicted"/>
<evidence type="ECO:0000256" key="1">
    <source>
        <dbReference type="SAM" id="Phobius"/>
    </source>
</evidence>
<accession>A0A4R3N1C3</accession>
<name>A0A4R3N1C3_9BACI</name>
<dbReference type="GO" id="GO:0010468">
    <property type="term" value="P:regulation of gene expression"/>
    <property type="evidence" value="ECO:0007669"/>
    <property type="project" value="InterPro"/>
</dbReference>
<dbReference type="Proteomes" id="UP000294650">
    <property type="component" value="Unassembled WGS sequence"/>
</dbReference>
<reference evidence="2 3" key="1">
    <citation type="submission" date="2019-03" db="EMBL/GenBank/DDBJ databases">
        <title>Genomic Encyclopedia of Type Strains, Phase IV (KMG-IV): sequencing the most valuable type-strain genomes for metagenomic binning, comparative biology and taxonomic classification.</title>
        <authorList>
            <person name="Goeker M."/>
        </authorList>
    </citation>
    <scope>NUCLEOTIDE SEQUENCE [LARGE SCALE GENOMIC DNA]</scope>
    <source>
        <strain evidence="2 3">DSM 25894</strain>
    </source>
</reference>
<feature type="transmembrane region" description="Helical" evidence="1">
    <location>
        <begin position="31"/>
        <end position="49"/>
    </location>
</feature>
<feature type="transmembrane region" description="Helical" evidence="1">
    <location>
        <begin position="83"/>
        <end position="105"/>
    </location>
</feature>
<dbReference type="EMBL" id="SMAN01000010">
    <property type="protein sequence ID" value="TCT21706.1"/>
    <property type="molecule type" value="Genomic_DNA"/>
</dbReference>
<sequence length="166" mass="18054">MIKPDFRVVKVFFLMAAGSALGVYFQLPIGAVMGSFLTIAIAQMVGLGAKPLQVRSKRAIQMTIGGIAGLNINSELLNELKAIFLPGLLATLSHFILALIVAYWLQKVLKIDWFTALCGSIPAGMSEISIIAEDVDADVQLVTLMHLFRVSMLVTFLPFIISVLFL</sequence>
<evidence type="ECO:0000313" key="3">
    <source>
        <dbReference type="Proteomes" id="UP000294650"/>
    </source>
</evidence>
<keyword evidence="1" id="KW-0812">Transmembrane</keyword>
<dbReference type="RefSeq" id="WP_165902113.1">
    <property type="nucleotide sequence ID" value="NZ_SMAN01000010.1"/>
</dbReference>
<keyword evidence="1" id="KW-0472">Membrane</keyword>
<organism evidence="2 3">
    <name type="scientific">Melghiribacillus thermohalophilus</name>
    <dbReference type="NCBI Taxonomy" id="1324956"/>
    <lineage>
        <taxon>Bacteria</taxon>
        <taxon>Bacillati</taxon>
        <taxon>Bacillota</taxon>
        <taxon>Bacilli</taxon>
        <taxon>Bacillales</taxon>
        <taxon>Bacillaceae</taxon>
        <taxon>Melghiribacillus</taxon>
    </lineage>
</organism>